<evidence type="ECO:0000259" key="2">
    <source>
        <dbReference type="Pfam" id="PF07995"/>
    </source>
</evidence>
<organism evidence="3 4">
    <name type="scientific">Escherichia coli</name>
    <dbReference type="NCBI Taxonomy" id="562"/>
    <lineage>
        <taxon>Bacteria</taxon>
        <taxon>Pseudomonadati</taxon>
        <taxon>Pseudomonadota</taxon>
        <taxon>Gammaproteobacteria</taxon>
        <taxon>Enterobacterales</taxon>
        <taxon>Enterobacteriaceae</taxon>
        <taxon>Escherichia</taxon>
    </lineage>
</organism>
<proteinExistence type="predicted"/>
<dbReference type="EMBL" id="UGCP01000002">
    <property type="protein sequence ID" value="STI87232.1"/>
    <property type="molecule type" value="Genomic_DNA"/>
</dbReference>
<keyword evidence="3" id="KW-0560">Oxidoreductase</keyword>
<feature type="region of interest" description="Disordered" evidence="1">
    <location>
        <begin position="47"/>
        <end position="69"/>
    </location>
</feature>
<reference evidence="3 4" key="1">
    <citation type="submission" date="2018-06" db="EMBL/GenBank/DDBJ databases">
        <authorList>
            <consortium name="Pathogen Informatics"/>
            <person name="Doyle S."/>
        </authorList>
    </citation>
    <scope>NUCLEOTIDE SEQUENCE [LARGE SCALE GENOMIC DNA]</scope>
    <source>
        <strain evidence="3 4">NCTC8622</strain>
    </source>
</reference>
<dbReference type="GO" id="GO:0016491">
    <property type="term" value="F:oxidoreductase activity"/>
    <property type="evidence" value="ECO:0007669"/>
    <property type="project" value="UniProtKB-KW"/>
</dbReference>
<dbReference type="AlphaFoldDB" id="A0A376UDC8"/>
<dbReference type="InterPro" id="IPR012938">
    <property type="entry name" value="Glc/Sorbosone_DH"/>
</dbReference>
<dbReference type="Proteomes" id="UP000254079">
    <property type="component" value="Unassembled WGS sequence"/>
</dbReference>
<dbReference type="Pfam" id="PF07995">
    <property type="entry name" value="GSDH"/>
    <property type="match status" value="1"/>
</dbReference>
<name>A0A376UDC8_ECOLX</name>
<gene>
    <name evidence="3" type="primary">yliI_2</name>
    <name evidence="3" type="ORF">NCTC8622_06385</name>
</gene>
<evidence type="ECO:0000313" key="4">
    <source>
        <dbReference type="Proteomes" id="UP000254079"/>
    </source>
</evidence>
<sequence>MNPWSNALWLNEHGPRGGDEINIRKKAKTTAGRWQPGESTIQALRYRKRKGRSSPGPSNLFFTGKIRPL</sequence>
<feature type="domain" description="Glucose/Sorbosone dehydrogenase" evidence="2">
    <location>
        <begin position="2"/>
        <end position="28"/>
    </location>
</feature>
<evidence type="ECO:0000256" key="1">
    <source>
        <dbReference type="SAM" id="MobiDB-lite"/>
    </source>
</evidence>
<protein>
    <submittedName>
        <fullName evidence="3">PQQ-dependent aldose sugar dehydrogenase</fullName>
        <ecNumber evidence="3">1.1.5.-</ecNumber>
    </submittedName>
</protein>
<evidence type="ECO:0000313" key="3">
    <source>
        <dbReference type="EMBL" id="STI87232.1"/>
    </source>
</evidence>
<accession>A0A376UDC8</accession>
<dbReference type="EC" id="1.1.5.-" evidence="3"/>